<dbReference type="RefSeq" id="WP_092841839.1">
    <property type="nucleotide sequence ID" value="NZ_FPCF01000008.1"/>
</dbReference>
<name>A0A432XCJ1_9GAMM</name>
<protein>
    <recommendedName>
        <fullName evidence="4">Lipoprotein</fullName>
    </recommendedName>
</protein>
<comment type="caution">
    <text evidence="2">The sequence shown here is derived from an EMBL/GenBank/DDBJ whole genome shotgun (WGS) entry which is preliminary data.</text>
</comment>
<organism evidence="2 3">
    <name type="scientific">Pseudidiomarina donghaiensis</name>
    <dbReference type="NCBI Taxonomy" id="519452"/>
    <lineage>
        <taxon>Bacteria</taxon>
        <taxon>Pseudomonadati</taxon>
        <taxon>Pseudomonadota</taxon>
        <taxon>Gammaproteobacteria</taxon>
        <taxon>Alteromonadales</taxon>
        <taxon>Idiomarinaceae</taxon>
        <taxon>Pseudidiomarina</taxon>
    </lineage>
</organism>
<dbReference type="PROSITE" id="PS51257">
    <property type="entry name" value="PROKAR_LIPOPROTEIN"/>
    <property type="match status" value="1"/>
</dbReference>
<evidence type="ECO:0000313" key="3">
    <source>
        <dbReference type="Proteomes" id="UP000286985"/>
    </source>
</evidence>
<gene>
    <name evidence="2" type="ORF">CWE24_11205</name>
</gene>
<sequence>MKSKLLIASTAFAVTLGLSACSESPVEKYLGQLDDFVVELEELAAQDSVCKTVRDGMKAANKMLDPRERGLKLEDIIDYEEEFTAIGERMEKADREIRRKLDRDC</sequence>
<accession>A0A432XCJ1</accession>
<evidence type="ECO:0008006" key="4">
    <source>
        <dbReference type="Google" id="ProtNLM"/>
    </source>
</evidence>
<keyword evidence="3" id="KW-1185">Reference proteome</keyword>
<feature type="signal peptide" evidence="1">
    <location>
        <begin position="1"/>
        <end position="20"/>
    </location>
</feature>
<proteinExistence type="predicted"/>
<keyword evidence="1" id="KW-0732">Signal</keyword>
<feature type="chain" id="PRO_5019340026" description="Lipoprotein" evidence="1">
    <location>
        <begin position="21"/>
        <end position="105"/>
    </location>
</feature>
<dbReference type="EMBL" id="PIPU01000007">
    <property type="protein sequence ID" value="RUO46474.1"/>
    <property type="molecule type" value="Genomic_DNA"/>
</dbReference>
<dbReference type="Proteomes" id="UP000286985">
    <property type="component" value="Unassembled WGS sequence"/>
</dbReference>
<evidence type="ECO:0000313" key="2">
    <source>
        <dbReference type="EMBL" id="RUO46474.1"/>
    </source>
</evidence>
<dbReference type="AlphaFoldDB" id="A0A432XCJ1"/>
<evidence type="ECO:0000256" key="1">
    <source>
        <dbReference type="SAM" id="SignalP"/>
    </source>
</evidence>
<reference evidence="3" key="1">
    <citation type="journal article" date="2018" name="Front. Microbiol.">
        <title>Genome-Based Analysis Reveals the Taxonomy and Diversity of the Family Idiomarinaceae.</title>
        <authorList>
            <person name="Liu Y."/>
            <person name="Lai Q."/>
            <person name="Shao Z."/>
        </authorList>
    </citation>
    <scope>NUCLEOTIDE SEQUENCE [LARGE SCALE GENOMIC DNA]</scope>
    <source>
        <strain evidence="3">908033</strain>
    </source>
</reference>